<evidence type="ECO:0000256" key="5">
    <source>
        <dbReference type="ARBA" id="ARBA00022777"/>
    </source>
</evidence>
<evidence type="ECO:0000313" key="9">
    <source>
        <dbReference type="Proteomes" id="UP001597191"/>
    </source>
</evidence>
<keyword evidence="3" id="KW-0808">Transferase</keyword>
<evidence type="ECO:0000256" key="2">
    <source>
        <dbReference type="ARBA" id="ARBA00022597"/>
    </source>
</evidence>
<dbReference type="EMBL" id="JBHTOH010000014">
    <property type="protein sequence ID" value="MFD1410349.1"/>
    <property type="molecule type" value="Genomic_DNA"/>
</dbReference>
<evidence type="ECO:0000256" key="1">
    <source>
        <dbReference type="ARBA" id="ARBA00022448"/>
    </source>
</evidence>
<dbReference type="InterPro" id="IPR018113">
    <property type="entry name" value="PTrfase_EIIB_Cys"/>
</dbReference>
<evidence type="ECO:0000256" key="4">
    <source>
        <dbReference type="ARBA" id="ARBA00022683"/>
    </source>
</evidence>
<organism evidence="8 9">
    <name type="scientific">Lapidilactobacillus gannanensis</name>
    <dbReference type="NCBI Taxonomy" id="2486002"/>
    <lineage>
        <taxon>Bacteria</taxon>
        <taxon>Bacillati</taxon>
        <taxon>Bacillota</taxon>
        <taxon>Bacilli</taxon>
        <taxon>Lactobacillales</taxon>
        <taxon>Lactobacillaceae</taxon>
        <taxon>Lapidilactobacillus</taxon>
    </lineage>
</organism>
<dbReference type="PROSITE" id="PS51098">
    <property type="entry name" value="PTS_EIIB_TYPE_1"/>
    <property type="match status" value="1"/>
</dbReference>
<dbReference type="Proteomes" id="UP001597191">
    <property type="component" value="Unassembled WGS sequence"/>
</dbReference>
<evidence type="ECO:0000256" key="3">
    <source>
        <dbReference type="ARBA" id="ARBA00022679"/>
    </source>
</evidence>
<feature type="active site" description="Phosphocysteine intermediate; for EIIB activity" evidence="6">
    <location>
        <position position="28"/>
    </location>
</feature>
<protein>
    <submittedName>
        <fullName evidence="8">PTS transporter subunit EIIB</fullName>
    </submittedName>
</protein>
<dbReference type="PANTHER" id="PTHR30175:SF1">
    <property type="entry name" value="PTS SYSTEM ARBUTIN-, CELLOBIOSE-, AND SALICIN-SPECIFIC EIIBC COMPONENT-RELATED"/>
    <property type="match status" value="1"/>
</dbReference>
<sequence>MKQDLKQQAHQIIDALGSPQNIKLMTHCLTRIRIAVLDRNQVNQAALKEISSISGVVSAQGQLQLVVGPALVNPLYRYLQ</sequence>
<dbReference type="SUPFAM" id="SSF55604">
    <property type="entry name" value="Glucose permease domain IIB"/>
    <property type="match status" value="1"/>
</dbReference>
<dbReference type="RefSeq" id="WP_125646707.1">
    <property type="nucleotide sequence ID" value="NZ_JBHTOH010000014.1"/>
</dbReference>
<evidence type="ECO:0000313" key="8">
    <source>
        <dbReference type="EMBL" id="MFD1410349.1"/>
    </source>
</evidence>
<name>A0ABW4BJE1_9LACO</name>
<gene>
    <name evidence="8" type="ORF">ACFQ4R_01760</name>
</gene>
<accession>A0ABW4BJE1</accession>
<dbReference type="InterPro" id="IPR036878">
    <property type="entry name" value="Glu_permease_IIB"/>
</dbReference>
<dbReference type="Gene3D" id="3.30.1360.60">
    <property type="entry name" value="Glucose permease domain IIB"/>
    <property type="match status" value="1"/>
</dbReference>
<keyword evidence="2" id="KW-0762">Sugar transport</keyword>
<keyword evidence="9" id="KW-1185">Reference proteome</keyword>
<dbReference type="CDD" id="cd00212">
    <property type="entry name" value="PTS_IIB_glc"/>
    <property type="match status" value="1"/>
</dbReference>
<dbReference type="InterPro" id="IPR050558">
    <property type="entry name" value="PTS_Sugar-Specific_Components"/>
</dbReference>
<dbReference type="Pfam" id="PF00367">
    <property type="entry name" value="PTS_EIIB"/>
    <property type="match status" value="1"/>
</dbReference>
<comment type="caution">
    <text evidence="8">The sequence shown here is derived from an EMBL/GenBank/DDBJ whole genome shotgun (WGS) entry which is preliminary data.</text>
</comment>
<keyword evidence="1" id="KW-0813">Transport</keyword>
<dbReference type="PANTHER" id="PTHR30175">
    <property type="entry name" value="PHOSPHOTRANSFERASE SYSTEM TRANSPORT PROTEIN"/>
    <property type="match status" value="1"/>
</dbReference>
<evidence type="ECO:0000256" key="6">
    <source>
        <dbReference type="PROSITE-ProRule" id="PRU00421"/>
    </source>
</evidence>
<keyword evidence="5" id="KW-0418">Kinase</keyword>
<feature type="domain" description="PTS EIIB type-1" evidence="7">
    <location>
        <begin position="6"/>
        <end position="80"/>
    </location>
</feature>
<proteinExistence type="predicted"/>
<dbReference type="InterPro" id="IPR001996">
    <property type="entry name" value="PTS_IIB_1"/>
</dbReference>
<reference evidence="9" key="1">
    <citation type="journal article" date="2019" name="Int. J. Syst. Evol. Microbiol.">
        <title>The Global Catalogue of Microorganisms (GCM) 10K type strain sequencing project: providing services to taxonomists for standard genome sequencing and annotation.</title>
        <authorList>
            <consortium name="The Broad Institute Genomics Platform"/>
            <consortium name="The Broad Institute Genome Sequencing Center for Infectious Disease"/>
            <person name="Wu L."/>
            <person name="Ma J."/>
        </authorList>
    </citation>
    <scope>NUCLEOTIDE SEQUENCE [LARGE SCALE GENOMIC DNA]</scope>
    <source>
        <strain evidence="9">CCM 8937</strain>
    </source>
</reference>
<keyword evidence="4" id="KW-0598">Phosphotransferase system</keyword>
<evidence type="ECO:0000259" key="7">
    <source>
        <dbReference type="PROSITE" id="PS51098"/>
    </source>
</evidence>
<dbReference type="PROSITE" id="PS01035">
    <property type="entry name" value="PTS_EIIB_TYPE_1_CYS"/>
    <property type="match status" value="1"/>
</dbReference>